<evidence type="ECO:0000313" key="2">
    <source>
        <dbReference type="Proteomes" id="UP000789901"/>
    </source>
</evidence>
<gene>
    <name evidence="1" type="ORF">GMARGA_LOCUS8109</name>
</gene>
<organism evidence="1 2">
    <name type="scientific">Gigaspora margarita</name>
    <dbReference type="NCBI Taxonomy" id="4874"/>
    <lineage>
        <taxon>Eukaryota</taxon>
        <taxon>Fungi</taxon>
        <taxon>Fungi incertae sedis</taxon>
        <taxon>Mucoromycota</taxon>
        <taxon>Glomeromycotina</taxon>
        <taxon>Glomeromycetes</taxon>
        <taxon>Diversisporales</taxon>
        <taxon>Gigasporaceae</taxon>
        <taxon>Gigaspora</taxon>
    </lineage>
</organism>
<accession>A0ABN7ULI3</accession>
<comment type="caution">
    <text evidence="1">The sequence shown here is derived from an EMBL/GenBank/DDBJ whole genome shotgun (WGS) entry which is preliminary data.</text>
</comment>
<dbReference type="Proteomes" id="UP000789901">
    <property type="component" value="Unassembled WGS sequence"/>
</dbReference>
<dbReference type="EMBL" id="CAJVQB010004090">
    <property type="protein sequence ID" value="CAG8626600.1"/>
    <property type="molecule type" value="Genomic_DNA"/>
</dbReference>
<keyword evidence="2" id="KW-1185">Reference proteome</keyword>
<sequence length="93" mass="11156">YGFVNEDPKIIIYRELINLLKIEESEHQVINLSKIKELKPQLKNLLKIKKSKHQVNNSFETKESSLLKIVEFNHNSFINFLEEIKENYKNWDP</sequence>
<protein>
    <submittedName>
        <fullName evidence="1">25478_t:CDS:1</fullName>
    </submittedName>
</protein>
<name>A0ABN7ULI3_GIGMA</name>
<evidence type="ECO:0000313" key="1">
    <source>
        <dbReference type="EMBL" id="CAG8626600.1"/>
    </source>
</evidence>
<reference evidence="1 2" key="1">
    <citation type="submission" date="2021-06" db="EMBL/GenBank/DDBJ databases">
        <authorList>
            <person name="Kallberg Y."/>
            <person name="Tangrot J."/>
            <person name="Rosling A."/>
        </authorList>
    </citation>
    <scope>NUCLEOTIDE SEQUENCE [LARGE SCALE GENOMIC DNA]</scope>
    <source>
        <strain evidence="1 2">120-4 pot B 10/14</strain>
    </source>
</reference>
<feature type="non-terminal residue" evidence="1">
    <location>
        <position position="1"/>
    </location>
</feature>
<proteinExistence type="predicted"/>